<accession>A0ABV7HG34</accession>
<dbReference type="PANTHER" id="PTHR35891">
    <property type="entry name" value="THIOL:DISULFIDE INTERCHANGE PROTEIN DSBA"/>
    <property type="match status" value="1"/>
</dbReference>
<dbReference type="SUPFAM" id="SSF52833">
    <property type="entry name" value="Thioredoxin-like"/>
    <property type="match status" value="1"/>
</dbReference>
<dbReference type="EMBL" id="JBHRSZ010000002">
    <property type="protein sequence ID" value="MFC3150652.1"/>
    <property type="molecule type" value="Genomic_DNA"/>
</dbReference>
<protein>
    <submittedName>
        <fullName evidence="2">DsbA family protein</fullName>
    </submittedName>
</protein>
<dbReference type="RefSeq" id="WP_386717842.1">
    <property type="nucleotide sequence ID" value="NZ_JBHRSZ010000002.1"/>
</dbReference>
<sequence length="229" mass="25962">MGKRLMAVMMSVGIAAAVTGCGNEQEPVSKVSESNEPIMTMASGQLQEGTHYFKYDNIMANQDANLAQADVVEFFSYGCHHCQEFAPELKDWNKQNPSKKVSYVPVVWNQTTGLYARVYYAIEPLNNFDEVHHEMFKLFETFGHEKSLGEQLDKIYAMLEEKSVDVAAVKARVESKELEDKLRNSIELSKHYEISGTPTLIIEGARRVNNKALTSKDDFFTFVDQLIEM</sequence>
<comment type="caution">
    <text evidence="2">The sequence shown here is derived from an EMBL/GenBank/DDBJ whole genome shotgun (WGS) entry which is preliminary data.</text>
</comment>
<feature type="domain" description="Thioredoxin-like fold" evidence="1">
    <location>
        <begin position="67"/>
        <end position="210"/>
    </location>
</feature>
<dbReference type="PROSITE" id="PS51257">
    <property type="entry name" value="PROKAR_LIPOPROTEIN"/>
    <property type="match status" value="1"/>
</dbReference>
<gene>
    <name evidence="2" type="ORF">ACFOEK_06420</name>
</gene>
<evidence type="ECO:0000259" key="1">
    <source>
        <dbReference type="Pfam" id="PF13462"/>
    </source>
</evidence>
<proteinExistence type="predicted"/>
<name>A0ABV7HG34_9GAMM</name>
<dbReference type="Gene3D" id="3.40.30.10">
    <property type="entry name" value="Glutaredoxin"/>
    <property type="match status" value="1"/>
</dbReference>
<dbReference type="Pfam" id="PF13462">
    <property type="entry name" value="Thioredoxin_4"/>
    <property type="match status" value="1"/>
</dbReference>
<dbReference type="Proteomes" id="UP001595476">
    <property type="component" value="Unassembled WGS sequence"/>
</dbReference>
<evidence type="ECO:0000313" key="2">
    <source>
        <dbReference type="EMBL" id="MFC3150652.1"/>
    </source>
</evidence>
<dbReference type="InterPro" id="IPR036249">
    <property type="entry name" value="Thioredoxin-like_sf"/>
</dbReference>
<dbReference type="InterPro" id="IPR050824">
    <property type="entry name" value="Thiol_disulfide_DsbA"/>
</dbReference>
<organism evidence="2 3">
    <name type="scientific">Litoribrevibacter euphylliae</name>
    <dbReference type="NCBI Taxonomy" id="1834034"/>
    <lineage>
        <taxon>Bacteria</taxon>
        <taxon>Pseudomonadati</taxon>
        <taxon>Pseudomonadota</taxon>
        <taxon>Gammaproteobacteria</taxon>
        <taxon>Oceanospirillales</taxon>
        <taxon>Oceanospirillaceae</taxon>
        <taxon>Litoribrevibacter</taxon>
    </lineage>
</organism>
<dbReference type="InterPro" id="IPR012336">
    <property type="entry name" value="Thioredoxin-like_fold"/>
</dbReference>
<reference evidence="3" key="1">
    <citation type="journal article" date="2019" name="Int. J. Syst. Evol. Microbiol.">
        <title>The Global Catalogue of Microorganisms (GCM) 10K type strain sequencing project: providing services to taxonomists for standard genome sequencing and annotation.</title>
        <authorList>
            <consortium name="The Broad Institute Genomics Platform"/>
            <consortium name="The Broad Institute Genome Sequencing Center for Infectious Disease"/>
            <person name="Wu L."/>
            <person name="Ma J."/>
        </authorList>
    </citation>
    <scope>NUCLEOTIDE SEQUENCE [LARGE SCALE GENOMIC DNA]</scope>
    <source>
        <strain evidence="3">KCTC 52438</strain>
    </source>
</reference>
<evidence type="ECO:0000313" key="3">
    <source>
        <dbReference type="Proteomes" id="UP001595476"/>
    </source>
</evidence>
<dbReference type="PANTHER" id="PTHR35891:SF3">
    <property type="entry name" value="THIOL:DISULFIDE INTERCHANGE PROTEIN DSBL"/>
    <property type="match status" value="1"/>
</dbReference>
<keyword evidence="3" id="KW-1185">Reference proteome</keyword>